<dbReference type="GO" id="GO:0009055">
    <property type="term" value="F:electron transfer activity"/>
    <property type="evidence" value="ECO:0007669"/>
    <property type="project" value="InterPro"/>
</dbReference>
<evidence type="ECO:0000313" key="7">
    <source>
        <dbReference type="EMBL" id="GAV21119.1"/>
    </source>
</evidence>
<dbReference type="OrthoDB" id="129791at2"/>
<dbReference type="STRING" id="1921010.MMIC_P2099"/>
<organism evidence="7 8">
    <name type="scientific">Mariprofundus micogutta</name>
    <dbReference type="NCBI Taxonomy" id="1921010"/>
    <lineage>
        <taxon>Bacteria</taxon>
        <taxon>Pseudomonadati</taxon>
        <taxon>Pseudomonadota</taxon>
        <taxon>Candidatius Mariprofundia</taxon>
        <taxon>Mariprofundales</taxon>
        <taxon>Mariprofundaceae</taxon>
        <taxon>Mariprofundus</taxon>
    </lineage>
</organism>
<keyword evidence="8" id="KW-1185">Reference proteome</keyword>
<dbReference type="RefSeq" id="WP_072660425.1">
    <property type="nucleotide sequence ID" value="NZ_BDFD01000021.1"/>
</dbReference>
<keyword evidence="2 4" id="KW-0479">Metal-binding</keyword>
<dbReference type="SUPFAM" id="SSF46626">
    <property type="entry name" value="Cytochrome c"/>
    <property type="match status" value="1"/>
</dbReference>
<feature type="chain" id="PRO_5013063856" description="Cytochrome c domain-containing protein" evidence="5">
    <location>
        <begin position="23"/>
        <end position="98"/>
    </location>
</feature>
<evidence type="ECO:0000256" key="3">
    <source>
        <dbReference type="ARBA" id="ARBA00023004"/>
    </source>
</evidence>
<accession>A0A1L8CQL9</accession>
<reference evidence="7 8" key="1">
    <citation type="journal article" date="2017" name="Arch. Microbiol.">
        <title>Mariprofundus micogutta sp. nov., a novel iron-oxidizing zetaproteobacterium isolated from a deep-sea hydrothermal field at the Bayonnaise knoll of the Izu-Ogasawara arc, and a description of Mariprofundales ord. nov. and Zetaproteobacteria classis nov.</title>
        <authorList>
            <person name="Makita H."/>
            <person name="Tanaka E."/>
            <person name="Mitsunobu S."/>
            <person name="Miyazaki M."/>
            <person name="Nunoura T."/>
            <person name="Uematsu K."/>
            <person name="Takaki Y."/>
            <person name="Nishi S."/>
            <person name="Shimamura S."/>
            <person name="Takai K."/>
        </authorList>
    </citation>
    <scope>NUCLEOTIDE SEQUENCE [LARGE SCALE GENOMIC DNA]</scope>
    <source>
        <strain evidence="7 8">ET2</strain>
    </source>
</reference>
<dbReference type="GO" id="GO:0046872">
    <property type="term" value="F:metal ion binding"/>
    <property type="evidence" value="ECO:0007669"/>
    <property type="project" value="UniProtKB-KW"/>
</dbReference>
<feature type="domain" description="Cytochrome c" evidence="6">
    <location>
        <begin position="21"/>
        <end position="98"/>
    </location>
</feature>
<comment type="caution">
    <text evidence="7">The sequence shown here is derived from an EMBL/GenBank/DDBJ whole genome shotgun (WGS) entry which is preliminary data.</text>
</comment>
<keyword evidence="3 4" id="KW-0408">Iron</keyword>
<evidence type="ECO:0000256" key="2">
    <source>
        <dbReference type="ARBA" id="ARBA00022723"/>
    </source>
</evidence>
<dbReference type="Pfam" id="PF13442">
    <property type="entry name" value="Cytochrome_CBB3"/>
    <property type="match status" value="1"/>
</dbReference>
<dbReference type="EMBL" id="BDFD01000021">
    <property type="protein sequence ID" value="GAV21119.1"/>
    <property type="molecule type" value="Genomic_DNA"/>
</dbReference>
<dbReference type="InterPro" id="IPR009056">
    <property type="entry name" value="Cyt_c-like_dom"/>
</dbReference>
<keyword evidence="1 4" id="KW-0349">Heme</keyword>
<gene>
    <name evidence="7" type="ORF">MMIC_P2099</name>
</gene>
<dbReference type="Gene3D" id="1.10.760.10">
    <property type="entry name" value="Cytochrome c-like domain"/>
    <property type="match status" value="1"/>
</dbReference>
<keyword evidence="5" id="KW-0732">Signal</keyword>
<name>A0A1L8CQL9_9PROT</name>
<evidence type="ECO:0000259" key="6">
    <source>
        <dbReference type="PROSITE" id="PS51007"/>
    </source>
</evidence>
<dbReference type="PROSITE" id="PS51007">
    <property type="entry name" value="CYTC"/>
    <property type="match status" value="1"/>
</dbReference>
<dbReference type="Proteomes" id="UP000231632">
    <property type="component" value="Unassembled WGS sequence"/>
</dbReference>
<proteinExistence type="predicted"/>
<evidence type="ECO:0000256" key="1">
    <source>
        <dbReference type="ARBA" id="ARBA00022617"/>
    </source>
</evidence>
<evidence type="ECO:0000256" key="5">
    <source>
        <dbReference type="SAM" id="SignalP"/>
    </source>
</evidence>
<protein>
    <recommendedName>
        <fullName evidence="6">Cytochrome c domain-containing protein</fullName>
    </recommendedName>
</protein>
<evidence type="ECO:0000256" key="4">
    <source>
        <dbReference type="PROSITE-ProRule" id="PRU00433"/>
    </source>
</evidence>
<evidence type="ECO:0000313" key="8">
    <source>
        <dbReference type="Proteomes" id="UP000231632"/>
    </source>
</evidence>
<sequence>MNKHLLMTIGLCLSLLPQSVFAQGDGEKLFNEKCTICHALEEQKMGPSVKDMMKDPLALQAAITDGIDNASALPMPSFGGILKPEQINLLVDFISQYK</sequence>
<feature type="signal peptide" evidence="5">
    <location>
        <begin position="1"/>
        <end position="22"/>
    </location>
</feature>
<dbReference type="AlphaFoldDB" id="A0A1L8CQL9"/>
<dbReference type="GO" id="GO:0020037">
    <property type="term" value="F:heme binding"/>
    <property type="evidence" value="ECO:0007669"/>
    <property type="project" value="InterPro"/>
</dbReference>
<dbReference type="InterPro" id="IPR036909">
    <property type="entry name" value="Cyt_c-like_dom_sf"/>
</dbReference>